<dbReference type="SUPFAM" id="SSF55073">
    <property type="entry name" value="Nucleotide cyclase"/>
    <property type="match status" value="1"/>
</dbReference>
<reference evidence="1 2" key="1">
    <citation type="submission" date="2015-02" db="EMBL/GenBank/DDBJ databases">
        <title>Single-cell genomics of uncultivated deep-branching MTB reveals a conserved set of magnetosome genes.</title>
        <authorList>
            <person name="Kolinko S."/>
            <person name="Richter M."/>
            <person name="Glockner F.O."/>
            <person name="Brachmann A."/>
            <person name="Schuler D."/>
        </authorList>
    </citation>
    <scope>NUCLEOTIDE SEQUENCE [LARGE SCALE GENOMIC DNA]</scope>
    <source>
        <strain evidence="1">TM-1</strain>
    </source>
</reference>
<protein>
    <recommendedName>
        <fullName evidence="3">Guanylate cyclase domain-containing protein</fullName>
    </recommendedName>
</protein>
<dbReference type="AlphaFoldDB" id="A0A0F3GQU9"/>
<organism evidence="1 2">
    <name type="scientific">Candidatus Magnetobacterium bavaricum</name>
    <dbReference type="NCBI Taxonomy" id="29290"/>
    <lineage>
        <taxon>Bacteria</taxon>
        <taxon>Pseudomonadati</taxon>
        <taxon>Nitrospirota</taxon>
        <taxon>Thermodesulfovibrionia</taxon>
        <taxon>Thermodesulfovibrionales</taxon>
        <taxon>Candidatus Magnetobacteriaceae</taxon>
        <taxon>Candidatus Magnetobacterium</taxon>
    </lineage>
</organism>
<keyword evidence="2" id="KW-1185">Reference proteome</keyword>
<accession>A0A0F3GQU9</accession>
<sequence length="75" mass="8557">MPLPPKDQGPWVGGIPEEKTENFNMEQLLEKKKKIDSLLHNKYTKWVTIMFTDLEGSTVLTEEAGDLALRTVIKN</sequence>
<evidence type="ECO:0000313" key="1">
    <source>
        <dbReference type="EMBL" id="KJU83068.1"/>
    </source>
</evidence>
<dbReference type="Proteomes" id="UP000033423">
    <property type="component" value="Unassembled WGS sequence"/>
</dbReference>
<dbReference type="InterPro" id="IPR029787">
    <property type="entry name" value="Nucleotide_cyclase"/>
</dbReference>
<comment type="caution">
    <text evidence="1">The sequence shown here is derived from an EMBL/GenBank/DDBJ whole genome shotgun (WGS) entry which is preliminary data.</text>
</comment>
<evidence type="ECO:0008006" key="3">
    <source>
        <dbReference type="Google" id="ProtNLM"/>
    </source>
</evidence>
<proteinExistence type="predicted"/>
<feature type="non-terminal residue" evidence="1">
    <location>
        <position position="75"/>
    </location>
</feature>
<evidence type="ECO:0000313" key="2">
    <source>
        <dbReference type="Proteomes" id="UP000033423"/>
    </source>
</evidence>
<dbReference type="EMBL" id="LACI01002055">
    <property type="protein sequence ID" value="KJU83068.1"/>
    <property type="molecule type" value="Genomic_DNA"/>
</dbReference>
<gene>
    <name evidence="1" type="ORF">MBAV_004736</name>
</gene>
<name>A0A0F3GQU9_9BACT</name>